<gene>
    <name evidence="4" type="ORF">CEUSTIGMA_g12.t1</name>
</gene>
<feature type="compositionally biased region" description="Basic residues" evidence="1">
    <location>
        <begin position="194"/>
        <end position="211"/>
    </location>
</feature>
<organism evidence="4 5">
    <name type="scientific">Chlamydomonas eustigma</name>
    <dbReference type="NCBI Taxonomy" id="1157962"/>
    <lineage>
        <taxon>Eukaryota</taxon>
        <taxon>Viridiplantae</taxon>
        <taxon>Chlorophyta</taxon>
        <taxon>core chlorophytes</taxon>
        <taxon>Chlorophyceae</taxon>
        <taxon>CS clade</taxon>
        <taxon>Chlamydomonadales</taxon>
        <taxon>Chlamydomonadaceae</taxon>
        <taxon>Chlamydomonas</taxon>
    </lineage>
</organism>
<dbReference type="Gene3D" id="1.10.10.60">
    <property type="entry name" value="Homeodomain-like"/>
    <property type="match status" value="2"/>
</dbReference>
<dbReference type="InterPro" id="IPR001005">
    <property type="entry name" value="SANT/Myb"/>
</dbReference>
<evidence type="ECO:0000313" key="5">
    <source>
        <dbReference type="Proteomes" id="UP000232323"/>
    </source>
</evidence>
<dbReference type="PROSITE" id="PS50090">
    <property type="entry name" value="MYB_LIKE"/>
    <property type="match status" value="2"/>
</dbReference>
<dbReference type="Proteomes" id="UP000232323">
    <property type="component" value="Unassembled WGS sequence"/>
</dbReference>
<comment type="caution">
    <text evidence="4">The sequence shown here is derived from an EMBL/GenBank/DDBJ whole genome shotgun (WGS) entry which is preliminary data.</text>
</comment>
<proteinExistence type="predicted"/>
<dbReference type="CDD" id="cd00167">
    <property type="entry name" value="SANT"/>
    <property type="match status" value="2"/>
</dbReference>
<dbReference type="SUPFAM" id="SSF46689">
    <property type="entry name" value="Homeodomain-like"/>
    <property type="match status" value="1"/>
</dbReference>
<dbReference type="PANTHER" id="PTHR45614:SF25">
    <property type="entry name" value="MYB PROTEIN"/>
    <property type="match status" value="1"/>
</dbReference>
<dbReference type="AlphaFoldDB" id="A0A250WPD8"/>
<dbReference type="InterPro" id="IPR009057">
    <property type="entry name" value="Homeodomain-like_sf"/>
</dbReference>
<dbReference type="SMART" id="SM00717">
    <property type="entry name" value="SANT"/>
    <property type="match status" value="2"/>
</dbReference>
<dbReference type="STRING" id="1157962.A0A250WPD8"/>
<evidence type="ECO:0000259" key="2">
    <source>
        <dbReference type="PROSITE" id="PS50090"/>
    </source>
</evidence>
<dbReference type="GO" id="GO:0000978">
    <property type="term" value="F:RNA polymerase II cis-regulatory region sequence-specific DNA binding"/>
    <property type="evidence" value="ECO:0007669"/>
    <property type="project" value="TreeGrafter"/>
</dbReference>
<feature type="domain" description="Myb-like" evidence="2">
    <location>
        <begin position="69"/>
        <end position="119"/>
    </location>
</feature>
<keyword evidence="5" id="KW-1185">Reference proteome</keyword>
<accession>A0A250WPD8</accession>
<feature type="region of interest" description="Disordered" evidence="1">
    <location>
        <begin position="620"/>
        <end position="641"/>
    </location>
</feature>
<protein>
    <submittedName>
        <fullName evidence="4">Uncharacterized protein</fullName>
    </submittedName>
</protein>
<dbReference type="Pfam" id="PF00249">
    <property type="entry name" value="Myb_DNA-binding"/>
    <property type="match status" value="2"/>
</dbReference>
<evidence type="ECO:0000313" key="4">
    <source>
        <dbReference type="EMBL" id="GAX72556.1"/>
    </source>
</evidence>
<sequence>MNSTNASPMKFESGISKRPSKKWTEEEMQRLVYSINTQGRDRINWAEVSKVLPGRTGKQCREKWKNDLRPDINKEPWTAREEYILARLHSEVGNQWAEIAKYLNGRSENSIKNHWNATLRSKAESKSKTILGAYGRIVLEQNGLTSIDVFERAIEIYNNSQGSEQLERVPEEFFQRRPSSMLQHALSGSPLKAKLSRKRTTAKPSSYRKRSRCDSESDSLTEGHEEEISYASEDDFDEFGQPCYGSRASSRGTNSNCSLRRSNSLPPLAPFQQYAQALQQHLSGLPDFPGGMVLNGDASATIKISMGSRGPKTSMQPALHATCSAPFPGMAGSMHMQHEDAFKKQHLLHAQPQQYAQHPNNVKDGGAKNSTAHFAASQVASSGWQDDENLFSAGDVLEGFNELDIAFLNDLIHEDDAEATTLAEPKQCKMEEASSPGHFDMEYFALLQSACKESLQSPPSHPADAPLTGSKSYGYAVIAKCEGDMEGPKMTAKQVPTLDLSVVEPLNPSQSLPQPFQSHFHPPPTTGSQSFTSQCNTSANAVPPSYHNHCPAPASIHASSYMVPAHQSWRYGHPPAMHHHHHQQVLINPYLDDPYAMILQQHGMLPASVARHHPRPLESPAYPPAWHSSRSSNSHHHGGMMAVTSGDVRWPGPGEHYMVGPAAAGPCYNEARQPLGRLVSSEDMRPHSPDVGPPGVDIMYDA</sequence>
<feature type="domain" description="HTH myb-type" evidence="3">
    <location>
        <begin position="69"/>
        <end position="123"/>
    </location>
</feature>
<feature type="domain" description="Myb-like" evidence="2">
    <location>
        <begin position="22"/>
        <end position="68"/>
    </location>
</feature>
<evidence type="ECO:0000259" key="3">
    <source>
        <dbReference type="PROSITE" id="PS51294"/>
    </source>
</evidence>
<feature type="domain" description="HTH myb-type" evidence="3">
    <location>
        <begin position="22"/>
        <end position="66"/>
    </location>
</feature>
<dbReference type="GO" id="GO:0000981">
    <property type="term" value="F:DNA-binding transcription factor activity, RNA polymerase II-specific"/>
    <property type="evidence" value="ECO:0007669"/>
    <property type="project" value="TreeGrafter"/>
</dbReference>
<feature type="region of interest" description="Disordered" evidence="1">
    <location>
        <begin position="185"/>
        <end position="226"/>
    </location>
</feature>
<reference evidence="4 5" key="1">
    <citation type="submission" date="2017-08" db="EMBL/GenBank/DDBJ databases">
        <title>Acidophilic green algal genome provides insights into adaptation to an acidic environment.</title>
        <authorList>
            <person name="Hirooka S."/>
            <person name="Hirose Y."/>
            <person name="Kanesaki Y."/>
            <person name="Higuchi S."/>
            <person name="Fujiwara T."/>
            <person name="Onuma R."/>
            <person name="Era A."/>
            <person name="Ohbayashi R."/>
            <person name="Uzuka A."/>
            <person name="Nozaki H."/>
            <person name="Yoshikawa H."/>
            <person name="Miyagishima S.Y."/>
        </authorList>
    </citation>
    <scope>NUCLEOTIDE SEQUENCE [LARGE SCALE GENOMIC DNA]</scope>
    <source>
        <strain evidence="4 5">NIES-2499</strain>
    </source>
</reference>
<dbReference type="InterPro" id="IPR017930">
    <property type="entry name" value="Myb_dom"/>
</dbReference>
<dbReference type="EMBL" id="BEGY01000001">
    <property type="protein sequence ID" value="GAX72556.1"/>
    <property type="molecule type" value="Genomic_DNA"/>
</dbReference>
<evidence type="ECO:0000256" key="1">
    <source>
        <dbReference type="SAM" id="MobiDB-lite"/>
    </source>
</evidence>
<dbReference type="InterPro" id="IPR050560">
    <property type="entry name" value="MYB_TF"/>
</dbReference>
<dbReference type="PROSITE" id="PS51294">
    <property type="entry name" value="HTH_MYB"/>
    <property type="match status" value="2"/>
</dbReference>
<dbReference type="PANTHER" id="PTHR45614">
    <property type="entry name" value="MYB PROTEIN-RELATED"/>
    <property type="match status" value="1"/>
</dbReference>
<dbReference type="OrthoDB" id="2143914at2759"/>
<feature type="region of interest" description="Disordered" evidence="1">
    <location>
        <begin position="1"/>
        <end position="23"/>
    </location>
</feature>
<name>A0A250WPD8_9CHLO</name>
<dbReference type="GO" id="GO:0005634">
    <property type="term" value="C:nucleus"/>
    <property type="evidence" value="ECO:0007669"/>
    <property type="project" value="TreeGrafter"/>
</dbReference>